<sequence length="574" mass="62881">MVNFTTEEKALVNGLWSKVNVEDIGGEALGRLLVVYPWTQRFFDSFGNLSSASAIMGNPRVKAHGKKVLSSLGEAIKNLDNLKSALAKLSELHCDKLHVDPENFKLLGNVLVIVLASHFGKEFTPEVQAAWQKLLGNTLVIVVSSYFDKEFTAEVQAARQKVKQGMQPAAMTEASRPDTMVHFTAEEKAAVTSIWEKVDVEKAGGETLGRLLIVYPWTQRFFDKFGNLSSAQAVMGNPRIRAHGKKVLASLGLAVKNMDNLKETFAHLSELHCDKLHVDPENFKLLGNMLVIVLSGHFPKEFTPEVHAAWQKLLAISGLWDQVDNEKVGAESQEKIVSNSTTRTNGSWVGEERAECLARTNFSLSFGLFFEHIADISSHAAIASNPKVKPLGKKVLESFSEALKHRNNLNNRFGDNLNNSTSPETDTMVHLTDAEKAAISGLWGKVNADGVGAEALGRLLVVYPWTQRFFEHFGDLSSASAVMGNAQVKAHGKKVITAFGDGLKHLDNLKGTFSALSELHCDKLHVDPENFRLLGNMIVIVLSHDLGKDFTPAAQAAFQKVVAGVASALAHKYH</sequence>
<dbReference type="InterPro" id="IPR000971">
    <property type="entry name" value="Globin"/>
</dbReference>
<keyword evidence="3" id="KW-0813">Transport</keyword>
<dbReference type="GO" id="GO:0031721">
    <property type="term" value="F:hemoglobin alpha binding"/>
    <property type="evidence" value="ECO:0007669"/>
    <property type="project" value="TreeGrafter"/>
</dbReference>
<evidence type="ECO:0000259" key="9">
    <source>
        <dbReference type="PROSITE" id="PS01033"/>
    </source>
</evidence>
<feature type="domain" description="Globin" evidence="9">
    <location>
        <begin position="430"/>
        <end position="574"/>
    </location>
</feature>
<dbReference type="GO" id="GO:0046872">
    <property type="term" value="F:metal ion binding"/>
    <property type="evidence" value="ECO:0007669"/>
    <property type="project" value="UniProtKB-KW"/>
</dbReference>
<keyword evidence="7" id="KW-0007">Acetylation</keyword>
<reference evidence="10 11" key="1">
    <citation type="journal article" date="2023" name="bioRxiv">
        <title>Conserved and derived expression patterns and positive selection on dental genes reveal complex evolutionary context of ever-growing rodent molars.</title>
        <authorList>
            <person name="Calamari Z.T."/>
            <person name="Song A."/>
            <person name="Cohen E."/>
            <person name="Akter M."/>
            <person name="Roy R.D."/>
            <person name="Hallikas O."/>
            <person name="Christensen M.M."/>
            <person name="Li P."/>
            <person name="Marangoni P."/>
            <person name="Jernvall J."/>
            <person name="Klein O.D."/>
        </authorList>
    </citation>
    <scope>NUCLEOTIDE SEQUENCE [LARGE SCALE GENOMIC DNA]</scope>
    <source>
        <strain evidence="10">V071</strain>
    </source>
</reference>
<evidence type="ECO:0000313" key="11">
    <source>
        <dbReference type="Proteomes" id="UP001488838"/>
    </source>
</evidence>
<comment type="similarity">
    <text evidence="2">Belongs to the globin family.</text>
</comment>
<keyword evidence="4" id="KW-0349">Heme</keyword>
<keyword evidence="5" id="KW-0561">Oxygen transport</keyword>
<evidence type="ECO:0000256" key="7">
    <source>
        <dbReference type="ARBA" id="ARBA00022990"/>
    </source>
</evidence>
<evidence type="ECO:0000256" key="8">
    <source>
        <dbReference type="ARBA" id="ARBA00023004"/>
    </source>
</evidence>
<organism evidence="10 11">
    <name type="scientific">Myodes glareolus</name>
    <name type="common">Bank vole</name>
    <name type="synonym">Clethrionomys glareolus</name>
    <dbReference type="NCBI Taxonomy" id="447135"/>
    <lineage>
        <taxon>Eukaryota</taxon>
        <taxon>Metazoa</taxon>
        <taxon>Chordata</taxon>
        <taxon>Craniata</taxon>
        <taxon>Vertebrata</taxon>
        <taxon>Euteleostomi</taxon>
        <taxon>Mammalia</taxon>
        <taxon>Eutheria</taxon>
        <taxon>Euarchontoglires</taxon>
        <taxon>Glires</taxon>
        <taxon>Rodentia</taxon>
        <taxon>Myomorpha</taxon>
        <taxon>Muroidea</taxon>
        <taxon>Cricetidae</taxon>
        <taxon>Arvicolinae</taxon>
        <taxon>Myodes</taxon>
    </lineage>
</organism>
<dbReference type="InterPro" id="IPR002337">
    <property type="entry name" value="Hemoglobin_b"/>
</dbReference>
<dbReference type="SUPFAM" id="SSF46458">
    <property type="entry name" value="Globin-like"/>
    <property type="match status" value="4"/>
</dbReference>
<comment type="function">
    <text evidence="1">Involved in oxygen transport from the lung to the various peripheral tissues.</text>
</comment>
<dbReference type="PRINTS" id="PR00814">
    <property type="entry name" value="BETAHAEM"/>
</dbReference>
<dbReference type="FunFam" id="1.10.490.10:FF:000001">
    <property type="entry name" value="Hemoglobin subunit beta"/>
    <property type="match status" value="3"/>
</dbReference>
<evidence type="ECO:0000256" key="5">
    <source>
        <dbReference type="ARBA" id="ARBA00022621"/>
    </source>
</evidence>
<proteinExistence type="inferred from homology"/>
<dbReference type="Gene3D" id="1.10.490.10">
    <property type="entry name" value="Globins"/>
    <property type="match status" value="3"/>
</dbReference>
<dbReference type="PANTHER" id="PTHR11442:SF42">
    <property type="entry name" value="HEMOGLOBIN SUBUNIT BETA"/>
    <property type="match status" value="1"/>
</dbReference>
<dbReference type="GO" id="GO:0072562">
    <property type="term" value="C:blood microparticle"/>
    <property type="evidence" value="ECO:0007669"/>
    <property type="project" value="TreeGrafter"/>
</dbReference>
<name>A0AAW0HYN3_MYOGA</name>
<accession>A0AAW0HYN3</accession>
<evidence type="ECO:0000256" key="6">
    <source>
        <dbReference type="ARBA" id="ARBA00022723"/>
    </source>
</evidence>
<dbReference type="GO" id="GO:0020037">
    <property type="term" value="F:heme binding"/>
    <property type="evidence" value="ECO:0007669"/>
    <property type="project" value="InterPro"/>
</dbReference>
<dbReference type="GO" id="GO:0019825">
    <property type="term" value="F:oxygen binding"/>
    <property type="evidence" value="ECO:0007669"/>
    <property type="project" value="InterPro"/>
</dbReference>
<feature type="domain" description="Globin" evidence="9">
    <location>
        <begin position="3"/>
        <end position="147"/>
    </location>
</feature>
<dbReference type="GO" id="GO:0005344">
    <property type="term" value="F:oxygen carrier activity"/>
    <property type="evidence" value="ECO:0007669"/>
    <property type="project" value="UniProtKB-KW"/>
</dbReference>
<dbReference type="InterPro" id="IPR009050">
    <property type="entry name" value="Globin-like_sf"/>
</dbReference>
<evidence type="ECO:0000256" key="4">
    <source>
        <dbReference type="ARBA" id="ARBA00022617"/>
    </source>
</evidence>
<comment type="caution">
    <text evidence="10">The sequence shown here is derived from an EMBL/GenBank/DDBJ whole genome shotgun (WGS) entry which is preliminary data.</text>
</comment>
<evidence type="ECO:0000256" key="1">
    <source>
        <dbReference type="ARBA" id="ARBA00003705"/>
    </source>
</evidence>
<dbReference type="GO" id="GO:0005833">
    <property type="term" value="C:hemoglobin complex"/>
    <property type="evidence" value="ECO:0007669"/>
    <property type="project" value="InterPro"/>
</dbReference>
<dbReference type="InterPro" id="IPR012292">
    <property type="entry name" value="Globin/Proto"/>
</dbReference>
<evidence type="ECO:0000256" key="2">
    <source>
        <dbReference type="ARBA" id="ARBA00008705"/>
    </source>
</evidence>
<evidence type="ECO:0000256" key="3">
    <source>
        <dbReference type="ARBA" id="ARBA00022448"/>
    </source>
</evidence>
<dbReference type="GO" id="GO:0004601">
    <property type="term" value="F:peroxidase activity"/>
    <property type="evidence" value="ECO:0007669"/>
    <property type="project" value="TreeGrafter"/>
</dbReference>
<evidence type="ECO:0000313" key="10">
    <source>
        <dbReference type="EMBL" id="KAK7807225.1"/>
    </source>
</evidence>
<keyword evidence="8" id="KW-0408">Iron</keyword>
<dbReference type="InterPro" id="IPR050056">
    <property type="entry name" value="Hemoglobin_oxygen_transport"/>
</dbReference>
<dbReference type="CDD" id="cd08925">
    <property type="entry name" value="Hb-beta-like"/>
    <property type="match status" value="3"/>
</dbReference>
<dbReference type="EMBL" id="JBBHLL010000279">
    <property type="protein sequence ID" value="KAK7807225.1"/>
    <property type="molecule type" value="Genomic_DNA"/>
</dbReference>
<dbReference type="PROSITE" id="PS01033">
    <property type="entry name" value="GLOBIN"/>
    <property type="match status" value="3"/>
</dbReference>
<dbReference type="PANTHER" id="PTHR11442">
    <property type="entry name" value="HEMOGLOBIN FAMILY MEMBER"/>
    <property type="match status" value="1"/>
</dbReference>
<dbReference type="GO" id="GO:0031838">
    <property type="term" value="C:haptoglobin-hemoglobin complex"/>
    <property type="evidence" value="ECO:0007669"/>
    <property type="project" value="TreeGrafter"/>
</dbReference>
<dbReference type="AlphaFoldDB" id="A0AAW0HYN3"/>
<gene>
    <name evidence="10" type="ORF">U0070_018216</name>
</gene>
<dbReference type="Proteomes" id="UP001488838">
    <property type="component" value="Unassembled WGS sequence"/>
</dbReference>
<dbReference type="GO" id="GO:0031720">
    <property type="term" value="F:haptoglobin binding"/>
    <property type="evidence" value="ECO:0007669"/>
    <property type="project" value="TreeGrafter"/>
</dbReference>
<keyword evidence="11" id="KW-1185">Reference proteome</keyword>
<feature type="domain" description="Globin" evidence="9">
    <location>
        <begin position="182"/>
        <end position="321"/>
    </location>
</feature>
<protein>
    <recommendedName>
        <fullName evidence="9">Globin domain-containing protein</fullName>
    </recommendedName>
</protein>
<dbReference type="GO" id="GO:0042744">
    <property type="term" value="P:hydrogen peroxide catabolic process"/>
    <property type="evidence" value="ECO:0007669"/>
    <property type="project" value="TreeGrafter"/>
</dbReference>
<dbReference type="Pfam" id="PF00042">
    <property type="entry name" value="Globin"/>
    <property type="match status" value="3"/>
</dbReference>
<keyword evidence="6" id="KW-0479">Metal-binding</keyword>
<dbReference type="GO" id="GO:0043177">
    <property type="term" value="F:organic acid binding"/>
    <property type="evidence" value="ECO:0007669"/>
    <property type="project" value="TreeGrafter"/>
</dbReference>